<dbReference type="InterPro" id="IPR051065">
    <property type="entry name" value="Ras-related_GTPase"/>
</dbReference>
<comment type="catalytic activity">
    <reaction evidence="4">
        <text>GTP + H2O = GDP + phosphate + H(+)</text>
        <dbReference type="Rhea" id="RHEA:19669"/>
        <dbReference type="ChEBI" id="CHEBI:15377"/>
        <dbReference type="ChEBI" id="CHEBI:15378"/>
        <dbReference type="ChEBI" id="CHEBI:37565"/>
        <dbReference type="ChEBI" id="CHEBI:43474"/>
        <dbReference type="ChEBI" id="CHEBI:58189"/>
        <dbReference type="EC" id="3.6.5.2"/>
    </reaction>
</comment>
<keyword evidence="3" id="KW-0378">Hydrolase</keyword>
<comment type="similarity">
    <text evidence="1">Belongs to the small GTPase superfamily. Ras family.</text>
</comment>
<evidence type="ECO:0000256" key="2">
    <source>
        <dbReference type="ARBA" id="ARBA00011984"/>
    </source>
</evidence>
<dbReference type="GO" id="GO:0003925">
    <property type="term" value="F:G protein activity"/>
    <property type="evidence" value="ECO:0007669"/>
    <property type="project" value="UniProtKB-EC"/>
</dbReference>
<feature type="region of interest" description="Disordered" evidence="5">
    <location>
        <begin position="41"/>
        <end position="65"/>
    </location>
</feature>
<keyword evidence="7" id="KW-1185">Reference proteome</keyword>
<dbReference type="PRINTS" id="PR00449">
    <property type="entry name" value="RASTRNSFRMNG"/>
</dbReference>
<feature type="non-terminal residue" evidence="6">
    <location>
        <position position="629"/>
    </location>
</feature>
<dbReference type="Gene3D" id="3.40.50.300">
    <property type="entry name" value="P-loop containing nucleotide triphosphate hydrolases"/>
    <property type="match status" value="1"/>
</dbReference>
<feature type="compositionally biased region" description="Polar residues" evidence="5">
    <location>
        <begin position="410"/>
        <end position="425"/>
    </location>
</feature>
<feature type="compositionally biased region" description="Polar residues" evidence="5">
    <location>
        <begin position="359"/>
        <end position="370"/>
    </location>
</feature>
<evidence type="ECO:0000256" key="4">
    <source>
        <dbReference type="ARBA" id="ARBA00048098"/>
    </source>
</evidence>
<protein>
    <recommendedName>
        <fullName evidence="2">small monomeric GTPase</fullName>
        <ecNumber evidence="2">3.6.5.2</ecNumber>
    </recommendedName>
</protein>
<feature type="region of interest" description="Disordered" evidence="5">
    <location>
        <begin position="1"/>
        <end position="24"/>
    </location>
</feature>
<dbReference type="SUPFAM" id="SSF52540">
    <property type="entry name" value="P-loop containing nucleoside triphosphate hydrolases"/>
    <property type="match status" value="1"/>
</dbReference>
<evidence type="ECO:0000313" key="7">
    <source>
        <dbReference type="Proteomes" id="UP001497623"/>
    </source>
</evidence>
<evidence type="ECO:0000256" key="5">
    <source>
        <dbReference type="SAM" id="MobiDB-lite"/>
    </source>
</evidence>
<dbReference type="InterPro" id="IPR001806">
    <property type="entry name" value="Small_GTPase"/>
</dbReference>
<evidence type="ECO:0000256" key="1">
    <source>
        <dbReference type="ARBA" id="ARBA00008344"/>
    </source>
</evidence>
<gene>
    <name evidence="6" type="ORF">MNOR_LOCUS7226</name>
</gene>
<dbReference type="SMART" id="SM00173">
    <property type="entry name" value="RAS"/>
    <property type="match status" value="1"/>
</dbReference>
<feature type="region of interest" description="Disordered" evidence="5">
    <location>
        <begin position="336"/>
        <end position="425"/>
    </location>
</feature>
<dbReference type="InterPro" id="IPR027417">
    <property type="entry name" value="P-loop_NTPase"/>
</dbReference>
<dbReference type="GO" id="GO:0005525">
    <property type="term" value="F:GTP binding"/>
    <property type="evidence" value="ECO:0007669"/>
    <property type="project" value="InterPro"/>
</dbReference>
<organism evidence="6 7">
    <name type="scientific">Meganyctiphanes norvegica</name>
    <name type="common">Northern krill</name>
    <name type="synonym">Thysanopoda norvegica</name>
    <dbReference type="NCBI Taxonomy" id="48144"/>
    <lineage>
        <taxon>Eukaryota</taxon>
        <taxon>Metazoa</taxon>
        <taxon>Ecdysozoa</taxon>
        <taxon>Arthropoda</taxon>
        <taxon>Crustacea</taxon>
        <taxon>Multicrustacea</taxon>
        <taxon>Malacostraca</taxon>
        <taxon>Eumalacostraca</taxon>
        <taxon>Eucarida</taxon>
        <taxon>Euphausiacea</taxon>
        <taxon>Euphausiidae</taxon>
        <taxon>Meganyctiphanes</taxon>
    </lineage>
</organism>
<name>A0AAV2Q4A8_MEGNR</name>
<dbReference type="AlphaFoldDB" id="A0AAV2Q4A8"/>
<accession>A0AAV2Q4A8</accession>
<dbReference type="Pfam" id="PF00071">
    <property type="entry name" value="Ras"/>
    <property type="match status" value="1"/>
</dbReference>
<dbReference type="EC" id="3.6.5.2" evidence="2"/>
<proteinExistence type="inferred from homology"/>
<evidence type="ECO:0000313" key="6">
    <source>
        <dbReference type="EMBL" id="CAL4068424.1"/>
    </source>
</evidence>
<feature type="region of interest" description="Disordered" evidence="5">
    <location>
        <begin position="594"/>
        <end position="614"/>
    </location>
</feature>
<comment type="caution">
    <text evidence="6">The sequence shown here is derived from an EMBL/GenBank/DDBJ whole genome shotgun (WGS) entry which is preliminary data.</text>
</comment>
<dbReference type="Proteomes" id="UP001497623">
    <property type="component" value="Unassembled WGS sequence"/>
</dbReference>
<evidence type="ECO:0000256" key="3">
    <source>
        <dbReference type="ARBA" id="ARBA00022801"/>
    </source>
</evidence>
<feature type="compositionally biased region" description="Low complexity" evidence="5">
    <location>
        <begin position="382"/>
        <end position="398"/>
    </location>
</feature>
<sequence>MVLSVQAGAGGAPRPTAAISSPSQECRPQINVVNMIERGGETVHSDSDITPSAKRRERPSTGTGSPIRLLVLGSHGVGKSAITVRYLTRRFIGEYRSQVDIIYRQTVQLDGFTVELEIIDISTQPKSFLLMNIFAFDSLKAVKMAPKRATIASKLAIYLKSCPRFPHDVPTHVMMLHKKASAVSREVSLEEGSHAAQVFGCAFKEVSVAETSEDIIPVFSSLIRRTQALRRIQVPHQSLGSPSNKKQGISSAGIHCNCPSCGSCSSDTRKNKSERCSSLRLDIQAANNRRDRVNGVVNNGVKLIQNKCMKSPSIGKLETNVVKYQLAKSEVKRSVAKSFSSSLPRNLVPTDKEPEIGNYENSFKNNNPNLKVNKHKISKRTSVNIRNNANSSSSNVKSHINRNKTEDKPTISSDTDQSDQECSSHSPVCRSFSSPECNCLLLRDNTCTKDSKCIDNSNKTNKIDNRLSPIRLAESHSLFSRGRSFILDSRSKYSVQQQSECSCHIPNRHGSFKSSGKLEIVTVQNSKTNSLKTHACKNLGDESYRESSLPYSYRSHSPKPKSKLNLNVPETLEFKPLRQSPHTRSLRLLKNLASDSQESSSCTSPEESCSPTSRQRKFSVFGNFRALGN</sequence>
<feature type="compositionally biased region" description="Low complexity" evidence="5">
    <location>
        <begin position="599"/>
        <end position="613"/>
    </location>
</feature>
<dbReference type="PANTHER" id="PTHR45704">
    <property type="entry name" value="RAS-LIKE FAMILY MEMBER 11"/>
    <property type="match status" value="1"/>
</dbReference>
<dbReference type="EMBL" id="CAXKWB010003136">
    <property type="protein sequence ID" value="CAL4068424.1"/>
    <property type="molecule type" value="Genomic_DNA"/>
</dbReference>
<reference evidence="6 7" key="1">
    <citation type="submission" date="2024-05" db="EMBL/GenBank/DDBJ databases">
        <authorList>
            <person name="Wallberg A."/>
        </authorList>
    </citation>
    <scope>NUCLEOTIDE SEQUENCE [LARGE SCALE GENOMIC DNA]</scope>
</reference>